<sequence length="156" mass="17749">MRKDAVIVGLYRYSLWREWDTNAPRVAFVMLNPSRADATNDDPTLRRCINFAQSWGYGSLEVVNLFAYRASKPAELKKVTDPVGSENDHYLEKAIKSADKIIVAWGNHGILRHRYKVVLNMLAGLDGLQLYCLGTTKKGHPRHPLYLKSDTKPVTY</sequence>
<evidence type="ECO:0000313" key="2">
    <source>
        <dbReference type="Proteomes" id="UP001204953"/>
    </source>
</evidence>
<dbReference type="EMBL" id="JAMZMM010000049">
    <property type="protein sequence ID" value="MCP2728314.1"/>
    <property type="molecule type" value="Genomic_DNA"/>
</dbReference>
<dbReference type="AlphaFoldDB" id="A0AAE3GPV4"/>
<evidence type="ECO:0000313" key="1">
    <source>
        <dbReference type="EMBL" id="MCP2728314.1"/>
    </source>
</evidence>
<keyword evidence="2" id="KW-1185">Reference proteome</keyword>
<reference evidence="1" key="1">
    <citation type="submission" date="2022-06" db="EMBL/GenBank/DDBJ databases">
        <title>New cyanobacteria of genus Symplocastrum in benthos of Lake Baikal.</title>
        <authorList>
            <person name="Sorokovikova E."/>
            <person name="Tikhonova I."/>
            <person name="Krasnopeev A."/>
            <person name="Evseev P."/>
            <person name="Gladkikh A."/>
            <person name="Belykh O."/>
        </authorList>
    </citation>
    <scope>NUCLEOTIDE SEQUENCE</scope>
    <source>
        <strain evidence="1">BBK-W-15</strain>
    </source>
</reference>
<protein>
    <submittedName>
        <fullName evidence="1">DUF1643 domain-containing protein</fullName>
    </submittedName>
</protein>
<proteinExistence type="predicted"/>
<gene>
    <name evidence="1" type="ORF">NJ959_07480</name>
</gene>
<dbReference type="RefSeq" id="WP_254011110.1">
    <property type="nucleotide sequence ID" value="NZ_JAMZMM010000049.1"/>
</dbReference>
<dbReference type="InterPro" id="IPR012441">
    <property type="entry name" value="DUF1643"/>
</dbReference>
<dbReference type="Pfam" id="PF07799">
    <property type="entry name" value="DUF1643"/>
    <property type="match status" value="1"/>
</dbReference>
<comment type="caution">
    <text evidence="1">The sequence shown here is derived from an EMBL/GenBank/DDBJ whole genome shotgun (WGS) entry which is preliminary data.</text>
</comment>
<accession>A0AAE3GPV4</accession>
<organism evidence="1 2">
    <name type="scientific">Limnofasciculus baicalensis BBK-W-15</name>
    <dbReference type="NCBI Taxonomy" id="2699891"/>
    <lineage>
        <taxon>Bacteria</taxon>
        <taxon>Bacillati</taxon>
        <taxon>Cyanobacteriota</taxon>
        <taxon>Cyanophyceae</taxon>
        <taxon>Coleofasciculales</taxon>
        <taxon>Coleofasciculaceae</taxon>
        <taxon>Limnofasciculus</taxon>
        <taxon>Limnofasciculus baicalensis</taxon>
    </lineage>
</organism>
<dbReference type="Proteomes" id="UP001204953">
    <property type="component" value="Unassembled WGS sequence"/>
</dbReference>
<name>A0AAE3GPV4_9CYAN</name>